<proteinExistence type="predicted"/>
<evidence type="ECO:0000313" key="1">
    <source>
        <dbReference type="EMBL" id="SOQ52441.1"/>
    </source>
</evidence>
<accession>A0A2H1WH93</accession>
<name>A0A2H1WH93_SPOFR</name>
<protein>
    <submittedName>
        <fullName evidence="1">SFRICE_015854</fullName>
    </submittedName>
</protein>
<dbReference type="AlphaFoldDB" id="A0A2H1WH93"/>
<gene>
    <name evidence="1" type="ORF">SFRICE_015854</name>
</gene>
<organism evidence="1">
    <name type="scientific">Spodoptera frugiperda</name>
    <name type="common">Fall armyworm</name>
    <dbReference type="NCBI Taxonomy" id="7108"/>
    <lineage>
        <taxon>Eukaryota</taxon>
        <taxon>Metazoa</taxon>
        <taxon>Ecdysozoa</taxon>
        <taxon>Arthropoda</taxon>
        <taxon>Hexapoda</taxon>
        <taxon>Insecta</taxon>
        <taxon>Pterygota</taxon>
        <taxon>Neoptera</taxon>
        <taxon>Endopterygota</taxon>
        <taxon>Lepidoptera</taxon>
        <taxon>Glossata</taxon>
        <taxon>Ditrysia</taxon>
        <taxon>Noctuoidea</taxon>
        <taxon>Noctuidae</taxon>
        <taxon>Amphipyrinae</taxon>
        <taxon>Spodoptera</taxon>
    </lineage>
</organism>
<dbReference type="EMBL" id="ODYU01008662">
    <property type="protein sequence ID" value="SOQ52441.1"/>
    <property type="molecule type" value="Genomic_DNA"/>
</dbReference>
<reference evidence="1" key="1">
    <citation type="submission" date="2016-07" db="EMBL/GenBank/DDBJ databases">
        <authorList>
            <person name="Bretaudeau A."/>
        </authorList>
    </citation>
    <scope>NUCLEOTIDE SEQUENCE</scope>
    <source>
        <strain evidence="1">Rice</strain>
        <tissue evidence="1">Whole body</tissue>
    </source>
</reference>
<sequence length="285" mass="32259">MGHCQEKENLRTGSGVGVPRIHTQTRQGELEGICSPGDTGHNSRLRANIEKFLKNLKSSGILCPTRELNPRPLVRQSLFSSTAGHRPLQWHVTELDLQLYASNHYQPSVRISSLHLAGGRPTLRLPRLGLHSRTRLPQRSSAIDTEGTFERQSKYNNINIDQEGTFERQSKYNNINNVCLSISPLVKLFARSKGMYRVLFKGGKSSNYFSGAEARWRVRVLLTKNHPVPIPAHRAGGSPQLRIRRLPYWASSVVGTYYVQRHCIYALNIRVYDERRSSNSCICLA</sequence>